<gene>
    <name evidence="6" type="ORF">WMO24_00930</name>
</gene>
<dbReference type="Pfam" id="PF00005">
    <property type="entry name" value="ABC_tran"/>
    <property type="match status" value="1"/>
</dbReference>
<dbReference type="InterPro" id="IPR003593">
    <property type="entry name" value="AAA+_ATPase"/>
</dbReference>
<evidence type="ECO:0000313" key="6">
    <source>
        <dbReference type="EMBL" id="MEQ2519009.1"/>
    </source>
</evidence>
<evidence type="ECO:0000256" key="3">
    <source>
        <dbReference type="ARBA" id="ARBA00022741"/>
    </source>
</evidence>
<evidence type="ECO:0000313" key="7">
    <source>
        <dbReference type="Proteomes" id="UP001477672"/>
    </source>
</evidence>
<comment type="similarity">
    <text evidence="1">Belongs to the ABC transporter superfamily.</text>
</comment>
<dbReference type="InterPro" id="IPR003439">
    <property type="entry name" value="ABC_transporter-like_ATP-bd"/>
</dbReference>
<feature type="domain" description="ABC transporter" evidence="5">
    <location>
        <begin position="4"/>
        <end position="232"/>
    </location>
</feature>
<dbReference type="PANTHER" id="PTHR42734">
    <property type="entry name" value="METAL TRANSPORT SYSTEM ATP-BINDING PROTEIN TM_0124-RELATED"/>
    <property type="match status" value="1"/>
</dbReference>
<dbReference type="PANTHER" id="PTHR42734:SF17">
    <property type="entry name" value="METAL TRANSPORT SYSTEM ATP-BINDING PROTEIN TM_0124-RELATED"/>
    <property type="match status" value="1"/>
</dbReference>
<proteinExistence type="inferred from homology"/>
<dbReference type="Proteomes" id="UP001477672">
    <property type="component" value="Unassembled WGS sequence"/>
</dbReference>
<comment type="caution">
    <text evidence="6">The sequence shown here is derived from an EMBL/GenBank/DDBJ whole genome shotgun (WGS) entry which is preliminary data.</text>
</comment>
<dbReference type="InterPro" id="IPR017871">
    <property type="entry name" value="ABC_transporter-like_CS"/>
</dbReference>
<dbReference type="PROSITE" id="PS50893">
    <property type="entry name" value="ABC_TRANSPORTER_2"/>
    <property type="match status" value="1"/>
</dbReference>
<dbReference type="EMBL" id="JBBMFA010000031">
    <property type="protein sequence ID" value="MEQ2519009.1"/>
    <property type="molecule type" value="Genomic_DNA"/>
</dbReference>
<protein>
    <submittedName>
        <fullName evidence="6">Metal ABC transporter ATP-binding protein</fullName>
    </submittedName>
</protein>
<evidence type="ECO:0000256" key="4">
    <source>
        <dbReference type="ARBA" id="ARBA00022840"/>
    </source>
</evidence>
<evidence type="ECO:0000256" key="2">
    <source>
        <dbReference type="ARBA" id="ARBA00022448"/>
    </source>
</evidence>
<organism evidence="6 7">
    <name type="scientific">Ruthenibacterium intestinale</name>
    <dbReference type="NCBI Taxonomy" id="3133163"/>
    <lineage>
        <taxon>Bacteria</taxon>
        <taxon>Bacillati</taxon>
        <taxon>Bacillota</taxon>
        <taxon>Clostridia</taxon>
        <taxon>Eubacteriales</taxon>
        <taxon>Oscillospiraceae</taxon>
        <taxon>Ruthenibacterium</taxon>
    </lineage>
</organism>
<keyword evidence="4 6" id="KW-0067">ATP-binding</keyword>
<evidence type="ECO:0000259" key="5">
    <source>
        <dbReference type="PROSITE" id="PS50893"/>
    </source>
</evidence>
<keyword evidence="3" id="KW-0547">Nucleotide-binding</keyword>
<dbReference type="PROSITE" id="PS00211">
    <property type="entry name" value="ABC_TRANSPORTER_1"/>
    <property type="match status" value="1"/>
</dbReference>
<accession>A0ABV1GAZ3</accession>
<keyword evidence="7" id="KW-1185">Reference proteome</keyword>
<dbReference type="RefSeq" id="WP_349214212.1">
    <property type="nucleotide sequence ID" value="NZ_JBBMFA010000031.1"/>
</dbReference>
<dbReference type="Gene3D" id="3.40.50.300">
    <property type="entry name" value="P-loop containing nucleotide triphosphate hydrolases"/>
    <property type="match status" value="1"/>
</dbReference>
<keyword evidence="2" id="KW-0813">Transport</keyword>
<dbReference type="InterPro" id="IPR050153">
    <property type="entry name" value="Metal_Ion_Import_ABC"/>
</dbReference>
<name>A0ABV1GAZ3_9FIRM</name>
<dbReference type="SUPFAM" id="SSF52540">
    <property type="entry name" value="P-loop containing nucleoside triphosphate hydrolases"/>
    <property type="match status" value="1"/>
</dbReference>
<sequence>MAQITCKNLAVGYGGQAVLKNLSFSVQRGDCLYILGENGCGKTTLMKTLLRLLPPVGGSVELSDGLSPNDIGYLPQQTLIQRDFPASVSEIVLSGCQNRCGLRPFYSKAEKALAHDAMAKTDVLSLAGRCYRELSGGQQQRVLLARALCAARKVLVLDEPVSGLDSQAAANLYQLIQELHREEGVTVLVISHDLSAAVQSATHILYLGHSTFFGTRQEFLRSPQWSALKGVRNP</sequence>
<evidence type="ECO:0000256" key="1">
    <source>
        <dbReference type="ARBA" id="ARBA00005417"/>
    </source>
</evidence>
<dbReference type="InterPro" id="IPR027417">
    <property type="entry name" value="P-loop_NTPase"/>
</dbReference>
<dbReference type="GO" id="GO:0005524">
    <property type="term" value="F:ATP binding"/>
    <property type="evidence" value="ECO:0007669"/>
    <property type="project" value="UniProtKB-KW"/>
</dbReference>
<dbReference type="SMART" id="SM00382">
    <property type="entry name" value="AAA"/>
    <property type="match status" value="1"/>
</dbReference>
<reference evidence="6 7" key="1">
    <citation type="submission" date="2024-03" db="EMBL/GenBank/DDBJ databases">
        <title>Human intestinal bacterial collection.</title>
        <authorList>
            <person name="Pauvert C."/>
            <person name="Hitch T.C.A."/>
            <person name="Clavel T."/>
        </authorList>
    </citation>
    <scope>NUCLEOTIDE SEQUENCE [LARGE SCALE GENOMIC DNA]</scope>
    <source>
        <strain evidence="6 7">CLA-JM-H11</strain>
    </source>
</reference>